<dbReference type="Pfam" id="PF08240">
    <property type="entry name" value="ADH_N"/>
    <property type="match status" value="1"/>
</dbReference>
<dbReference type="SUPFAM" id="SSF50129">
    <property type="entry name" value="GroES-like"/>
    <property type="match status" value="1"/>
</dbReference>
<dbReference type="GO" id="GO:0016491">
    <property type="term" value="F:oxidoreductase activity"/>
    <property type="evidence" value="ECO:0007669"/>
    <property type="project" value="UniProtKB-KW"/>
</dbReference>
<feature type="domain" description="Enoyl reductase (ER)" evidence="6">
    <location>
        <begin position="12"/>
        <end position="338"/>
    </location>
</feature>
<dbReference type="Proteomes" id="UP000283003">
    <property type="component" value="Unassembled WGS sequence"/>
</dbReference>
<dbReference type="GO" id="GO:0046872">
    <property type="term" value="F:metal ion binding"/>
    <property type="evidence" value="ECO:0007669"/>
    <property type="project" value="UniProtKB-KW"/>
</dbReference>
<comment type="similarity">
    <text evidence="2">Belongs to the zinc-containing alcohol dehydrogenase family.</text>
</comment>
<dbReference type="InterPro" id="IPR036291">
    <property type="entry name" value="NAD(P)-bd_dom_sf"/>
</dbReference>
<keyword evidence="3" id="KW-0479">Metal-binding</keyword>
<dbReference type="PANTHER" id="PTHR43350:SF19">
    <property type="entry name" value="D-GULOSIDE 3-DEHYDROGENASE"/>
    <property type="match status" value="1"/>
</dbReference>
<evidence type="ECO:0000256" key="3">
    <source>
        <dbReference type="ARBA" id="ARBA00022723"/>
    </source>
</evidence>
<proteinExistence type="inferred from homology"/>
<organism evidence="7 8">
    <name type="scientific">Croceicoccus ponticola</name>
    <dbReference type="NCBI Taxonomy" id="2217664"/>
    <lineage>
        <taxon>Bacteria</taxon>
        <taxon>Pseudomonadati</taxon>
        <taxon>Pseudomonadota</taxon>
        <taxon>Alphaproteobacteria</taxon>
        <taxon>Sphingomonadales</taxon>
        <taxon>Erythrobacteraceae</taxon>
        <taxon>Croceicoccus</taxon>
    </lineage>
</organism>
<name>A0A437GX35_9SPHN</name>
<dbReference type="InterPro" id="IPR013154">
    <property type="entry name" value="ADH-like_N"/>
</dbReference>
<sequence>MAMRAWITHGYGDMRLEERPDPRPKPGWVRAKVLTAQPSITEILLFQGERTYGHDIIARRLGEGPVPIFGHEFSAQVVELGEGVTSLAVGDRVCARGSHPEGIVGFDYPGAFAEQGVFPETLLAKLPPSVSDSAGASIQALTDCVAAAHAAAPTLDDTAVVIGLGAMGFGCLQAVRAAGAGRTIAVGRRPEALHMALRLGADAVVDARATDPVAAVLELTGGCGADIVFECAGGPVSRGLAGNETMIQAARMARDEARIVGLAFDGEAAVLPYADFRFRSIRFCFPAVLTRSLFERTVALVASGRIELDPLIGCTLDGIEALPQAFAMTLDKGRHGLINPAQIRISKPQEFA</sequence>
<dbReference type="AlphaFoldDB" id="A0A437GX35"/>
<dbReference type="Gene3D" id="3.90.180.10">
    <property type="entry name" value="Medium-chain alcohol dehydrogenases, catalytic domain"/>
    <property type="match status" value="1"/>
</dbReference>
<dbReference type="SMART" id="SM00829">
    <property type="entry name" value="PKS_ER"/>
    <property type="match status" value="1"/>
</dbReference>
<keyword evidence="4" id="KW-0862">Zinc</keyword>
<keyword evidence="5" id="KW-0560">Oxidoreductase</keyword>
<evidence type="ECO:0000256" key="2">
    <source>
        <dbReference type="ARBA" id="ARBA00008072"/>
    </source>
</evidence>
<dbReference type="PANTHER" id="PTHR43350">
    <property type="entry name" value="NAD-DEPENDENT ALCOHOL DEHYDROGENASE"/>
    <property type="match status" value="1"/>
</dbReference>
<gene>
    <name evidence="7" type="ORF">EKN06_08260</name>
</gene>
<dbReference type="Gene3D" id="3.40.50.720">
    <property type="entry name" value="NAD(P)-binding Rossmann-like Domain"/>
    <property type="match status" value="1"/>
</dbReference>
<dbReference type="SUPFAM" id="SSF51735">
    <property type="entry name" value="NAD(P)-binding Rossmann-fold domains"/>
    <property type="match status" value="1"/>
</dbReference>
<evidence type="ECO:0000313" key="8">
    <source>
        <dbReference type="Proteomes" id="UP000283003"/>
    </source>
</evidence>
<dbReference type="InterPro" id="IPR020843">
    <property type="entry name" value="ER"/>
</dbReference>
<comment type="cofactor">
    <cofactor evidence="1">
        <name>Zn(2+)</name>
        <dbReference type="ChEBI" id="CHEBI:29105"/>
    </cofactor>
</comment>
<comment type="caution">
    <text evidence="7">The sequence shown here is derived from an EMBL/GenBank/DDBJ whole genome shotgun (WGS) entry which is preliminary data.</text>
</comment>
<dbReference type="RefSeq" id="WP_127612447.1">
    <property type="nucleotide sequence ID" value="NZ_RXOL01000003.1"/>
</dbReference>
<dbReference type="OrthoDB" id="9773078at2"/>
<dbReference type="EMBL" id="RXOL01000003">
    <property type="protein sequence ID" value="RVQ66934.1"/>
    <property type="molecule type" value="Genomic_DNA"/>
</dbReference>
<evidence type="ECO:0000259" key="6">
    <source>
        <dbReference type="SMART" id="SM00829"/>
    </source>
</evidence>
<reference evidence="7 8" key="1">
    <citation type="submission" date="2018-12" db="EMBL/GenBank/DDBJ databases">
        <title>Croceicoccus ponticola sp. nov., a lipolytic bacterium isolated from seawater.</title>
        <authorList>
            <person name="Yoon J.-H."/>
        </authorList>
    </citation>
    <scope>NUCLEOTIDE SEQUENCE [LARGE SCALE GENOMIC DNA]</scope>
    <source>
        <strain evidence="7 8">GM-16</strain>
    </source>
</reference>
<keyword evidence="8" id="KW-1185">Reference proteome</keyword>
<dbReference type="InterPro" id="IPR011032">
    <property type="entry name" value="GroES-like_sf"/>
</dbReference>
<dbReference type="Pfam" id="PF00107">
    <property type="entry name" value="ADH_zinc_N"/>
    <property type="match status" value="1"/>
</dbReference>
<evidence type="ECO:0000256" key="1">
    <source>
        <dbReference type="ARBA" id="ARBA00001947"/>
    </source>
</evidence>
<accession>A0A437GX35</accession>
<dbReference type="InterPro" id="IPR013149">
    <property type="entry name" value="ADH-like_C"/>
</dbReference>
<evidence type="ECO:0000313" key="7">
    <source>
        <dbReference type="EMBL" id="RVQ66934.1"/>
    </source>
</evidence>
<evidence type="ECO:0000256" key="5">
    <source>
        <dbReference type="ARBA" id="ARBA00023002"/>
    </source>
</evidence>
<evidence type="ECO:0000256" key="4">
    <source>
        <dbReference type="ARBA" id="ARBA00022833"/>
    </source>
</evidence>
<protein>
    <submittedName>
        <fullName evidence="7">Zn-dependent alcohol dehydrogenase</fullName>
    </submittedName>
</protein>